<evidence type="ECO:0000256" key="8">
    <source>
        <dbReference type="ARBA" id="ARBA00022605"/>
    </source>
</evidence>
<comment type="caution">
    <text evidence="17">The sequence shown here is derived from an EMBL/GenBank/DDBJ whole genome shotgun (WGS) entry which is preliminary data.</text>
</comment>
<feature type="binding site" evidence="14">
    <location>
        <position position="255"/>
    </location>
    <ligand>
        <name>Mg(2+)</name>
        <dbReference type="ChEBI" id="CHEBI:18420"/>
    </ligand>
</feature>
<dbReference type="Gene3D" id="3.40.718.10">
    <property type="entry name" value="Isopropylmalate Dehydrogenase"/>
    <property type="match status" value="1"/>
</dbReference>
<dbReference type="PROSITE" id="PS00470">
    <property type="entry name" value="IDH_IMDH"/>
    <property type="match status" value="1"/>
</dbReference>
<dbReference type="EMBL" id="JAFCXS010000007">
    <property type="protein sequence ID" value="MBM0747980.1"/>
    <property type="molecule type" value="Genomic_DNA"/>
</dbReference>
<feature type="binding site" evidence="14">
    <location>
        <position position="138"/>
    </location>
    <ligand>
        <name>substrate</name>
    </ligand>
</feature>
<evidence type="ECO:0000256" key="7">
    <source>
        <dbReference type="ARBA" id="ARBA00022490"/>
    </source>
</evidence>
<feature type="binding site" evidence="14">
    <location>
        <begin position="285"/>
        <end position="297"/>
    </location>
    <ligand>
        <name>NAD(+)</name>
        <dbReference type="ChEBI" id="CHEBI:57540"/>
    </ligand>
</feature>
<dbReference type="Pfam" id="PF00180">
    <property type="entry name" value="Iso_dh"/>
    <property type="match status" value="1"/>
</dbReference>
<evidence type="ECO:0000256" key="13">
    <source>
        <dbReference type="ARBA" id="ARBA00023304"/>
    </source>
</evidence>
<evidence type="ECO:0000259" key="16">
    <source>
        <dbReference type="SMART" id="SM01329"/>
    </source>
</evidence>
<keyword evidence="12 14" id="KW-0520">NAD</keyword>
<dbReference type="InterPro" id="IPR019818">
    <property type="entry name" value="IsoCit/isopropylmalate_DH_CS"/>
</dbReference>
<comment type="function">
    <text evidence="14 15">Catalyzes the oxidation of 3-carboxy-2-hydroxy-4-methylpentanoate (3-isopropylmalate) to 3-carboxy-4-methyl-2-oxopentanoate. The product decarboxylates to 4-methyl-2 oxopentanoate.</text>
</comment>
<evidence type="ECO:0000256" key="14">
    <source>
        <dbReference type="HAMAP-Rule" id="MF_01033"/>
    </source>
</evidence>
<dbReference type="InterPro" id="IPR024084">
    <property type="entry name" value="IsoPropMal-DH-like_dom"/>
</dbReference>
<feature type="binding site" evidence="14">
    <location>
        <position position="99"/>
    </location>
    <ligand>
        <name>substrate</name>
    </ligand>
</feature>
<dbReference type="SMART" id="SM01329">
    <property type="entry name" value="Iso_dh"/>
    <property type="match status" value="1"/>
</dbReference>
<feature type="site" description="Important for catalysis" evidence="14">
    <location>
        <position position="195"/>
    </location>
</feature>
<evidence type="ECO:0000313" key="17">
    <source>
        <dbReference type="EMBL" id="MBM0747980.1"/>
    </source>
</evidence>
<evidence type="ECO:0000256" key="4">
    <source>
        <dbReference type="ARBA" id="ARBA00008319"/>
    </source>
</evidence>
<comment type="similarity">
    <text evidence="4 14">Belongs to the isocitrate and isopropylmalate dehydrogenases family. LeuB type 1 subfamily.</text>
</comment>
<comment type="pathway">
    <text evidence="3 14 15">Amino-acid biosynthesis; L-leucine biosynthesis; L-leucine from 3-methyl-2-oxobutanoate: step 3/4.</text>
</comment>
<feature type="binding site" evidence="14">
    <location>
        <position position="227"/>
    </location>
    <ligand>
        <name>substrate</name>
    </ligand>
</feature>
<dbReference type="NCBIfam" id="TIGR00169">
    <property type="entry name" value="leuB"/>
    <property type="match status" value="1"/>
</dbReference>
<feature type="binding site" evidence="14">
    <location>
        <position position="109"/>
    </location>
    <ligand>
        <name>substrate</name>
    </ligand>
</feature>
<comment type="subcellular location">
    <subcellularLocation>
        <location evidence="14">Cytoplasm</location>
    </subcellularLocation>
</comment>
<keyword evidence="6 14" id="KW-0432">Leucine biosynthesis</keyword>
<comment type="cofactor">
    <cofactor evidence="2">
        <name>Mn(2+)</name>
        <dbReference type="ChEBI" id="CHEBI:29035"/>
    </cofactor>
</comment>
<keyword evidence="9 14" id="KW-0479">Metal-binding</keyword>
<name>A0ABS1Z7N3_9GAMM</name>
<evidence type="ECO:0000256" key="11">
    <source>
        <dbReference type="ARBA" id="ARBA00023002"/>
    </source>
</evidence>
<dbReference type="GO" id="GO:0003862">
    <property type="term" value="F:3-isopropylmalate dehydrogenase activity"/>
    <property type="evidence" value="ECO:0007669"/>
    <property type="project" value="UniProtKB-EC"/>
</dbReference>
<dbReference type="RefSeq" id="WP_039382550.1">
    <property type="nucleotide sequence ID" value="NZ_CP083448.1"/>
</dbReference>
<dbReference type="PANTHER" id="PTHR42979">
    <property type="entry name" value="3-ISOPROPYLMALATE DEHYDROGENASE"/>
    <property type="match status" value="1"/>
</dbReference>
<dbReference type="EC" id="1.1.1.85" evidence="14"/>
<evidence type="ECO:0000313" key="18">
    <source>
        <dbReference type="Proteomes" id="UP000809137"/>
    </source>
</evidence>
<protein>
    <recommendedName>
        <fullName evidence="14">3-isopropylmalate dehydrogenase</fullName>
        <ecNumber evidence="14">1.1.1.85</ecNumber>
    </recommendedName>
    <alternativeName>
        <fullName evidence="14">3-IPM-DH</fullName>
    </alternativeName>
    <alternativeName>
        <fullName evidence="14">Beta-IPM dehydrogenase</fullName>
        <shortName evidence="14">IMDH</shortName>
    </alternativeName>
</protein>
<evidence type="ECO:0000256" key="5">
    <source>
        <dbReference type="ARBA" id="ARBA00011738"/>
    </source>
</evidence>
<keyword evidence="14" id="KW-0464">Manganese</keyword>
<comment type="cofactor">
    <cofactor evidence="14 15">
        <name>Mg(2+)</name>
        <dbReference type="ChEBI" id="CHEBI:18420"/>
    </cofactor>
    <cofactor evidence="14 15">
        <name>Mn(2+)</name>
        <dbReference type="ChEBI" id="CHEBI:29035"/>
    </cofactor>
    <text evidence="14 15">Binds 1 Mg(2+) or Mn(2+) ion per subunit.</text>
</comment>
<comment type="catalytic activity">
    <reaction evidence="1 14 15">
        <text>(2R,3S)-3-isopropylmalate + NAD(+) = 4-methyl-2-oxopentanoate + CO2 + NADH</text>
        <dbReference type="Rhea" id="RHEA:32271"/>
        <dbReference type="ChEBI" id="CHEBI:16526"/>
        <dbReference type="ChEBI" id="CHEBI:17865"/>
        <dbReference type="ChEBI" id="CHEBI:35121"/>
        <dbReference type="ChEBI" id="CHEBI:57540"/>
        <dbReference type="ChEBI" id="CHEBI:57945"/>
        <dbReference type="EC" id="1.1.1.85"/>
    </reaction>
</comment>
<feature type="domain" description="Isopropylmalate dehydrogenase-like" evidence="16">
    <location>
        <begin position="6"/>
        <end position="355"/>
    </location>
</feature>
<evidence type="ECO:0000256" key="12">
    <source>
        <dbReference type="ARBA" id="ARBA00023027"/>
    </source>
</evidence>
<keyword evidence="13 14" id="KW-0100">Branched-chain amino acid biosynthesis</keyword>
<feature type="site" description="Important for catalysis" evidence="14">
    <location>
        <position position="145"/>
    </location>
</feature>
<evidence type="ECO:0000256" key="1">
    <source>
        <dbReference type="ARBA" id="ARBA00000624"/>
    </source>
</evidence>
<keyword evidence="7 14" id="KW-0963">Cytoplasm</keyword>
<proteinExistence type="inferred from homology"/>
<reference evidence="17 18" key="1">
    <citation type="submission" date="2021-01" db="EMBL/GenBank/DDBJ databases">
        <title>Complete genome sequence of Pantoea eucrina OB49, a heavy metal tolerant bacterium with PGPR potential isolated from wheat in Algeria.</title>
        <authorList>
            <person name="Lekired A."/>
            <person name="Ouzari I.H."/>
        </authorList>
    </citation>
    <scope>NUCLEOTIDE SEQUENCE [LARGE SCALE GENOMIC DNA]</scope>
    <source>
        <strain evidence="17 18">OB49</strain>
    </source>
</reference>
<keyword evidence="8 14" id="KW-0028">Amino-acid biosynthesis</keyword>
<keyword evidence="18" id="KW-1185">Reference proteome</keyword>
<evidence type="ECO:0000256" key="10">
    <source>
        <dbReference type="ARBA" id="ARBA00022842"/>
    </source>
</evidence>
<dbReference type="Proteomes" id="UP000809137">
    <property type="component" value="Unassembled WGS sequence"/>
</dbReference>
<evidence type="ECO:0000256" key="6">
    <source>
        <dbReference type="ARBA" id="ARBA00022430"/>
    </source>
</evidence>
<comment type="subunit">
    <text evidence="5 14 15">Homodimer.</text>
</comment>
<evidence type="ECO:0000256" key="9">
    <source>
        <dbReference type="ARBA" id="ARBA00022723"/>
    </source>
</evidence>
<evidence type="ECO:0000256" key="2">
    <source>
        <dbReference type="ARBA" id="ARBA00001936"/>
    </source>
</evidence>
<feature type="binding site" evidence="14">
    <location>
        <position position="251"/>
    </location>
    <ligand>
        <name>Mg(2+)</name>
        <dbReference type="ChEBI" id="CHEBI:18420"/>
    </ligand>
</feature>
<feature type="binding site" evidence="14">
    <location>
        <begin position="78"/>
        <end position="91"/>
    </location>
    <ligand>
        <name>NAD(+)</name>
        <dbReference type="ChEBI" id="CHEBI:57540"/>
    </ligand>
</feature>
<evidence type="ECO:0000256" key="15">
    <source>
        <dbReference type="RuleBase" id="RU004445"/>
    </source>
</evidence>
<sequence>MTHSYHIAVMPGDGIGPEVMAQAMKVLDAVRTRFGMRITTSEYDVGGIAIDRHGEPLPPATVAGAEQADAILFGSVGGPKWEHLPPAGQPERGALLPLRKHFRLFSNLRPAALYKGLEAFCPLRSDIAARGFDILCVRELTGGIYFGQPKGREGSGAHERAFDTEVYHRFEIERIARNAFEAARKRRGHVTSIDKANVLQSSVMWREIVNEVAKAYPDVQLAHMYIDNATMQLIKDPSQFDVLLCSNLFGDILSDECAMITGSMGMLPSASLNEEGFGLFEPAGGSAPDIAGQNIANPIAQILSLSMLLRFSLNAADAANAIEQAVSQALEAGHRTRDLAGDGPAVSTDEMGSLIAGFIAGEK</sequence>
<dbReference type="SUPFAM" id="SSF53659">
    <property type="entry name" value="Isocitrate/Isopropylmalate dehydrogenase-like"/>
    <property type="match status" value="1"/>
</dbReference>
<evidence type="ECO:0000256" key="3">
    <source>
        <dbReference type="ARBA" id="ARBA00004762"/>
    </source>
</evidence>
<keyword evidence="10 14" id="KW-0460">Magnesium</keyword>
<dbReference type="HAMAP" id="MF_01033">
    <property type="entry name" value="LeuB_type1"/>
    <property type="match status" value="1"/>
</dbReference>
<dbReference type="PANTHER" id="PTHR42979:SF1">
    <property type="entry name" value="3-ISOPROPYLMALATE DEHYDROGENASE"/>
    <property type="match status" value="1"/>
</dbReference>
<accession>A0ABS1Z7N3</accession>
<keyword evidence="11 14" id="KW-0560">Oxidoreductase</keyword>
<dbReference type="InterPro" id="IPR004429">
    <property type="entry name" value="Isopropylmalate_DH"/>
</dbReference>
<gene>
    <name evidence="14 17" type="primary">leuB</name>
    <name evidence="17" type="ORF">JJB79_11195</name>
</gene>
<organism evidence="17 18">
    <name type="scientific">Pantoea eucrina</name>
    <dbReference type="NCBI Taxonomy" id="472693"/>
    <lineage>
        <taxon>Bacteria</taxon>
        <taxon>Pseudomonadati</taxon>
        <taxon>Pseudomonadota</taxon>
        <taxon>Gammaproteobacteria</taxon>
        <taxon>Enterobacterales</taxon>
        <taxon>Erwiniaceae</taxon>
        <taxon>Pantoea</taxon>
    </lineage>
</organism>
<feature type="binding site" evidence="14">
    <location>
        <position position="227"/>
    </location>
    <ligand>
        <name>Mg(2+)</name>
        <dbReference type="ChEBI" id="CHEBI:18420"/>
    </ligand>
</feature>
<dbReference type="GeneID" id="84690257"/>